<comment type="caution">
    <text evidence="1">The sequence shown here is derived from an EMBL/GenBank/DDBJ whole genome shotgun (WGS) entry which is preliminary data.</text>
</comment>
<accession>A0ABS0GW77</accession>
<proteinExistence type="predicted"/>
<name>A0ABS0GW77_9ACTN</name>
<reference evidence="1 2" key="1">
    <citation type="submission" date="2020-11" db="EMBL/GenBank/DDBJ databases">
        <title>A novel isolate from a Black sea contaminated sediment with potential to produce alkanes: Plantactinospora alkalitolerans sp. nov.</title>
        <authorList>
            <person name="Carro L."/>
            <person name="Veyisoglu A."/>
            <person name="Guven K."/>
            <person name="Schumann P."/>
            <person name="Klenk H.-P."/>
            <person name="Sahin N."/>
        </authorList>
    </citation>
    <scope>NUCLEOTIDE SEQUENCE [LARGE SCALE GENOMIC DNA]</scope>
    <source>
        <strain evidence="1 2">S1510</strain>
    </source>
</reference>
<protein>
    <recommendedName>
        <fullName evidence="3">CRC domain-containing protein</fullName>
    </recommendedName>
</protein>
<keyword evidence="2" id="KW-1185">Reference proteome</keyword>
<sequence>MLRVMNELGDRMLAAFVPRATAAAADCGSAHWKNICKDNVWQFCRCWSNSNCKCDACDPSTHRC</sequence>
<evidence type="ECO:0000313" key="1">
    <source>
        <dbReference type="EMBL" id="MBF9130238.1"/>
    </source>
</evidence>
<evidence type="ECO:0000313" key="2">
    <source>
        <dbReference type="Proteomes" id="UP000638560"/>
    </source>
</evidence>
<gene>
    <name evidence="1" type="ORF">I0C86_14925</name>
</gene>
<evidence type="ECO:0008006" key="3">
    <source>
        <dbReference type="Google" id="ProtNLM"/>
    </source>
</evidence>
<dbReference type="Proteomes" id="UP000638560">
    <property type="component" value="Unassembled WGS sequence"/>
</dbReference>
<dbReference type="EMBL" id="JADPUN010000148">
    <property type="protein sequence ID" value="MBF9130238.1"/>
    <property type="molecule type" value="Genomic_DNA"/>
</dbReference>
<dbReference type="RefSeq" id="WP_196201816.1">
    <property type="nucleotide sequence ID" value="NZ_JADPUN010000148.1"/>
</dbReference>
<organism evidence="1 2">
    <name type="scientific">Plantactinospora alkalitolerans</name>
    <dbReference type="NCBI Taxonomy" id="2789879"/>
    <lineage>
        <taxon>Bacteria</taxon>
        <taxon>Bacillati</taxon>
        <taxon>Actinomycetota</taxon>
        <taxon>Actinomycetes</taxon>
        <taxon>Micromonosporales</taxon>
        <taxon>Micromonosporaceae</taxon>
        <taxon>Plantactinospora</taxon>
    </lineage>
</organism>